<reference evidence="2" key="1">
    <citation type="journal article" date="2010" name="PLoS Negl. Trop. Dis.">
        <title>The genome sequence of Trypanosoma brucei gambiense, causative agent of chronic human african trypanosomiasis.</title>
        <authorList>
            <person name="Jackson A.P."/>
            <person name="Sanders M."/>
            <person name="Berry A."/>
            <person name="McQuillan J."/>
            <person name="Aslett M.A."/>
            <person name="Quail M.A."/>
            <person name="Chukualim B."/>
            <person name="Capewell P."/>
            <person name="MacLeod A."/>
            <person name="Melville S.E."/>
            <person name="Gibson W."/>
            <person name="Barry J.D."/>
            <person name="Berriman M."/>
            <person name="Hertz-Fowler C."/>
        </authorList>
    </citation>
    <scope>NUCLEOTIDE SEQUENCE [LARGE SCALE GENOMIC DNA]</scope>
    <source>
        <strain evidence="2">MHOM/CI/86/DAL972</strain>
    </source>
</reference>
<name>C9ZUL8_TRYB9</name>
<dbReference type="AlphaFoldDB" id="C9ZUL8"/>
<dbReference type="VEuPathDB" id="TriTrypDB:Tbg972.8.580"/>
<dbReference type="RefSeq" id="XP_011775383.1">
    <property type="nucleotide sequence ID" value="XM_011777081.1"/>
</dbReference>
<dbReference type="GeneID" id="23863800"/>
<gene>
    <name evidence="1" type="ORF">TbgDal_VIII580</name>
</gene>
<proteinExistence type="predicted"/>
<evidence type="ECO:0000313" key="2">
    <source>
        <dbReference type="Proteomes" id="UP000002316"/>
    </source>
</evidence>
<sequence>MSQRQLQGESAMKRPSWSMSCRSPAFDTIKDRISWVGQKIASPTKVVTAASKNFTAGSPMISNDADFSGAADETPAECCGRLKIDAMEEDFFLDVGWGPCRSLTVSPVVSNPEDSNDETDEMWARRYVCERRPLKKRASERAREHHLNSSAMGVLFCHPTAMKRFHTGVRDVQPNGSSYAGGTSNGKCDHSFEEVADAEGSDCGSFSEAKVQFGSGTAFSFTSGDVSAGRAIALEMMEEDEKIRSCVNSQQPNRGRR</sequence>
<evidence type="ECO:0000313" key="1">
    <source>
        <dbReference type="EMBL" id="CBH13106.1"/>
    </source>
</evidence>
<dbReference type="EMBL" id="FN554971">
    <property type="protein sequence ID" value="CBH13106.1"/>
    <property type="molecule type" value="Genomic_DNA"/>
</dbReference>
<organism evidence="1 2">
    <name type="scientific">Trypanosoma brucei gambiense (strain MHOM/CI/86/DAL972)</name>
    <dbReference type="NCBI Taxonomy" id="679716"/>
    <lineage>
        <taxon>Eukaryota</taxon>
        <taxon>Discoba</taxon>
        <taxon>Euglenozoa</taxon>
        <taxon>Kinetoplastea</taxon>
        <taxon>Metakinetoplastina</taxon>
        <taxon>Trypanosomatida</taxon>
        <taxon>Trypanosomatidae</taxon>
        <taxon>Trypanosoma</taxon>
    </lineage>
</organism>
<accession>C9ZUL8</accession>
<dbReference type="KEGG" id="tbg:TbgDal_VIII580"/>
<protein>
    <submittedName>
        <fullName evidence="1">T. brucei spp.-specific protein</fullName>
    </submittedName>
</protein>
<dbReference type="Proteomes" id="UP000002316">
    <property type="component" value="Chromosome 8"/>
</dbReference>